<dbReference type="GO" id="GO:0046677">
    <property type="term" value="P:response to antibiotic"/>
    <property type="evidence" value="ECO:0007669"/>
    <property type="project" value="InterPro"/>
</dbReference>
<dbReference type="PRINTS" id="PR00118">
    <property type="entry name" value="BLACTAMASEA"/>
</dbReference>
<dbReference type="PANTHER" id="PTHR35333">
    <property type="entry name" value="BETA-LACTAMASE"/>
    <property type="match status" value="1"/>
</dbReference>
<dbReference type="OrthoDB" id="9784149at2"/>
<comment type="caution">
    <text evidence="5">The sequence shown here is derived from an EMBL/GenBank/DDBJ whole genome shotgun (WGS) entry which is preliminary data.</text>
</comment>
<dbReference type="GO" id="GO:0030655">
    <property type="term" value="P:beta-lactam antibiotic catabolic process"/>
    <property type="evidence" value="ECO:0007669"/>
    <property type="project" value="InterPro"/>
</dbReference>
<dbReference type="eggNOG" id="COG2367">
    <property type="taxonomic scope" value="Bacteria"/>
</dbReference>
<organism evidence="5 6">
    <name type="scientific">Erythrobacter longus</name>
    <dbReference type="NCBI Taxonomy" id="1044"/>
    <lineage>
        <taxon>Bacteria</taxon>
        <taxon>Pseudomonadati</taxon>
        <taxon>Pseudomonadota</taxon>
        <taxon>Alphaproteobacteria</taxon>
        <taxon>Sphingomonadales</taxon>
        <taxon>Erythrobacteraceae</taxon>
        <taxon>Erythrobacter/Porphyrobacter group</taxon>
        <taxon>Erythrobacter</taxon>
    </lineage>
</organism>
<evidence type="ECO:0000259" key="4">
    <source>
        <dbReference type="Pfam" id="PF13354"/>
    </source>
</evidence>
<comment type="catalytic activity">
    <reaction evidence="1">
        <text>a beta-lactam + H2O = a substituted beta-amino acid</text>
        <dbReference type="Rhea" id="RHEA:20401"/>
        <dbReference type="ChEBI" id="CHEBI:15377"/>
        <dbReference type="ChEBI" id="CHEBI:35627"/>
        <dbReference type="ChEBI" id="CHEBI:140347"/>
        <dbReference type="EC" id="3.5.2.6"/>
    </reaction>
</comment>
<dbReference type="EC" id="3.5.2.6" evidence="3"/>
<evidence type="ECO:0000256" key="3">
    <source>
        <dbReference type="ARBA" id="ARBA00012865"/>
    </source>
</evidence>
<evidence type="ECO:0000313" key="5">
    <source>
        <dbReference type="EMBL" id="KEO88512.1"/>
    </source>
</evidence>
<dbReference type="Pfam" id="PF13354">
    <property type="entry name" value="Beta-lactamase2"/>
    <property type="match status" value="1"/>
</dbReference>
<evidence type="ECO:0000313" key="6">
    <source>
        <dbReference type="Proteomes" id="UP000027647"/>
    </source>
</evidence>
<evidence type="ECO:0000256" key="2">
    <source>
        <dbReference type="ARBA" id="ARBA00009009"/>
    </source>
</evidence>
<dbReference type="InterPro" id="IPR012338">
    <property type="entry name" value="Beta-lactam/transpept-like"/>
</dbReference>
<dbReference type="InterPro" id="IPR045155">
    <property type="entry name" value="Beta-lactam_cat"/>
</dbReference>
<dbReference type="Gene3D" id="3.40.710.10">
    <property type="entry name" value="DD-peptidase/beta-lactamase superfamily"/>
    <property type="match status" value="1"/>
</dbReference>
<dbReference type="PROSITE" id="PS51257">
    <property type="entry name" value="PROKAR_LIPOPROTEIN"/>
    <property type="match status" value="1"/>
</dbReference>
<dbReference type="NCBIfam" id="NF033103">
    <property type="entry name" value="bla_class_A"/>
    <property type="match status" value="1"/>
</dbReference>
<sequence length="314" mass="33787">MTMDRRTFVASGFVVAGFVASGCSVDLPKIEVPEMGPGNKYAAMLRQIEGEFGGTLGAEFVDVTSGQAVGLNSDVRFGHCSSFKLSLAAKILQRDVSGEDSAERRVTWSEDDLMSVSPFTTRTLSQGATLRELAEATQKYSDNAAANILLREIGGPAALTAFWRSLGDDVSRLDRYEPTLNLVPPTEVRDTTTPAAMARTVAKLVYGDALPEADRATLRQWMVDTPTGLDRVRKGLPEEWLAGDKTGTGLGPGTGGIYIDIGFVQPPERGAMTYAAYYRPAGTDNTYDKGHEEPLARAGEVLTAFAKSFDKADK</sequence>
<proteinExistence type="inferred from homology"/>
<dbReference type="AlphaFoldDB" id="A0A074MSA0"/>
<name>A0A074MSA0_ERYLO</name>
<reference evidence="5 6" key="1">
    <citation type="submission" date="2014-04" db="EMBL/GenBank/DDBJ databases">
        <title>A comprehensive comparison of genomes of Erythrobacter spp. strains.</title>
        <authorList>
            <person name="Zheng Q."/>
        </authorList>
    </citation>
    <scope>NUCLEOTIDE SEQUENCE [LARGE SCALE GENOMIC DNA]</scope>
    <source>
        <strain evidence="5 6">DSM 6997</strain>
    </source>
</reference>
<dbReference type="STRING" id="1044.EH31_16255"/>
<dbReference type="InterPro" id="IPR000871">
    <property type="entry name" value="Beta-lactam_class-A"/>
</dbReference>
<dbReference type="GO" id="GO:0008800">
    <property type="term" value="F:beta-lactamase activity"/>
    <property type="evidence" value="ECO:0007669"/>
    <property type="project" value="UniProtKB-EC"/>
</dbReference>
<dbReference type="SUPFAM" id="SSF56601">
    <property type="entry name" value="beta-lactamase/transpeptidase-like"/>
    <property type="match status" value="1"/>
</dbReference>
<evidence type="ECO:0000256" key="1">
    <source>
        <dbReference type="ARBA" id="ARBA00001526"/>
    </source>
</evidence>
<protein>
    <recommendedName>
        <fullName evidence="3">beta-lactamase</fullName>
        <ecNumber evidence="3">3.5.2.6</ecNumber>
    </recommendedName>
</protein>
<keyword evidence="6" id="KW-1185">Reference proteome</keyword>
<dbReference type="Proteomes" id="UP000027647">
    <property type="component" value="Unassembled WGS sequence"/>
</dbReference>
<dbReference type="EMBL" id="JMIW01000009">
    <property type="protein sequence ID" value="KEO88512.1"/>
    <property type="molecule type" value="Genomic_DNA"/>
</dbReference>
<gene>
    <name evidence="5" type="ORF">EH31_16255</name>
</gene>
<feature type="domain" description="Beta-lactamase class A catalytic" evidence="4">
    <location>
        <begin position="60"/>
        <end position="276"/>
    </location>
</feature>
<comment type="similarity">
    <text evidence="2">Belongs to the class-A beta-lactamase family.</text>
</comment>
<dbReference type="PANTHER" id="PTHR35333:SF3">
    <property type="entry name" value="BETA-LACTAMASE-TYPE TRANSPEPTIDASE FOLD CONTAINING PROTEIN"/>
    <property type="match status" value="1"/>
</dbReference>
<accession>A0A074MSA0</accession>